<sequence length="23" mass="2663">MCPRVWRAIQVPWNCGKVGDYPS</sequence>
<dbReference type="AlphaFoldDB" id="A0A0A9AZT2"/>
<reference evidence="1" key="1">
    <citation type="submission" date="2014-09" db="EMBL/GenBank/DDBJ databases">
        <authorList>
            <person name="Magalhaes I.L.F."/>
            <person name="Oliveira U."/>
            <person name="Santos F.R."/>
            <person name="Vidigal T.H.D.A."/>
            <person name="Brescovit A.D."/>
            <person name="Santos A.J."/>
        </authorList>
    </citation>
    <scope>NUCLEOTIDE SEQUENCE</scope>
    <source>
        <tissue evidence="1">Shoot tissue taken approximately 20 cm above the soil surface</tissue>
    </source>
</reference>
<dbReference type="EMBL" id="GBRH01245323">
    <property type="protein sequence ID" value="JAD52572.1"/>
    <property type="molecule type" value="Transcribed_RNA"/>
</dbReference>
<proteinExistence type="predicted"/>
<protein>
    <submittedName>
        <fullName evidence="1">Uncharacterized protein</fullName>
    </submittedName>
</protein>
<evidence type="ECO:0000313" key="1">
    <source>
        <dbReference type="EMBL" id="JAD52572.1"/>
    </source>
</evidence>
<reference evidence="1" key="2">
    <citation type="journal article" date="2015" name="Data Brief">
        <title>Shoot transcriptome of the giant reed, Arundo donax.</title>
        <authorList>
            <person name="Barrero R.A."/>
            <person name="Guerrero F.D."/>
            <person name="Moolhuijzen P."/>
            <person name="Goolsby J.A."/>
            <person name="Tidwell J."/>
            <person name="Bellgard S.E."/>
            <person name="Bellgard M.I."/>
        </authorList>
    </citation>
    <scope>NUCLEOTIDE SEQUENCE</scope>
    <source>
        <tissue evidence="1">Shoot tissue taken approximately 20 cm above the soil surface</tissue>
    </source>
</reference>
<name>A0A0A9AZT2_ARUDO</name>
<accession>A0A0A9AZT2</accession>
<organism evidence="1">
    <name type="scientific">Arundo donax</name>
    <name type="common">Giant reed</name>
    <name type="synonym">Donax arundinaceus</name>
    <dbReference type="NCBI Taxonomy" id="35708"/>
    <lineage>
        <taxon>Eukaryota</taxon>
        <taxon>Viridiplantae</taxon>
        <taxon>Streptophyta</taxon>
        <taxon>Embryophyta</taxon>
        <taxon>Tracheophyta</taxon>
        <taxon>Spermatophyta</taxon>
        <taxon>Magnoliopsida</taxon>
        <taxon>Liliopsida</taxon>
        <taxon>Poales</taxon>
        <taxon>Poaceae</taxon>
        <taxon>PACMAD clade</taxon>
        <taxon>Arundinoideae</taxon>
        <taxon>Arundineae</taxon>
        <taxon>Arundo</taxon>
    </lineage>
</organism>